<dbReference type="OrthoDB" id="3261041at2"/>
<dbReference type="Proteomes" id="UP000239485">
    <property type="component" value="Unassembled WGS sequence"/>
</dbReference>
<sequence length="526" mass="53701">MVAHLLRLKLTLLRNGLRRSPWEIVALVLAGLWGLWVVGLAGAGLVALRWAPHDVAAPTVTGLGSLLVLGWAVVPLVAFGVDETLDPARFATFSIRRRPLMTGLLLAGVVGVPGVVTLVLALLTVVTWSHSLPAALLAVPCALLATLTAVAASRATTTAAAALLRTRRARDVAVLVVGVALIGLGPALNVAGMRWEEIVAALRAAAEVVGWTPLGFAWAAPADAAAGAWGSALLRTALAALTLGLVLAGWAAALTRSEARPAVSAQRSGTHDTSGLGRVLERLPATPATAVAGRCLAYWRRDPRYAMAGLSVLVAPAVLVALAVGNGGAAGPFLLWAGPSVAFLLGWSLHNDLAFDHSAFWTHLAAGVRGRDDRLGRVLAAAPWQTAFVLLMTVGGVAVSGRWDLLPAVLGISAAVYCAGLGVSSLASALVPYPVPPPGGNPFSTPRGAGTATVLAQLATSTAVGLLALPSLVPGVLAVTGAPWLGWIALAAALVLGPVWIVLGVRFGGRLVDRRGPELLATASRS</sequence>
<evidence type="ECO:0000313" key="3">
    <source>
        <dbReference type="Proteomes" id="UP000239485"/>
    </source>
</evidence>
<proteinExistence type="predicted"/>
<keyword evidence="3" id="KW-1185">Reference proteome</keyword>
<gene>
    <name evidence="2" type="ORF">CLV92_111119</name>
</gene>
<feature type="transmembrane region" description="Helical" evidence="1">
    <location>
        <begin position="60"/>
        <end position="81"/>
    </location>
</feature>
<keyword evidence="1" id="KW-0812">Transmembrane</keyword>
<feature type="transmembrane region" description="Helical" evidence="1">
    <location>
        <begin position="378"/>
        <end position="399"/>
    </location>
</feature>
<keyword evidence="1" id="KW-1133">Transmembrane helix</keyword>
<feature type="transmembrane region" description="Helical" evidence="1">
    <location>
        <begin position="21"/>
        <end position="48"/>
    </location>
</feature>
<reference evidence="2 3" key="1">
    <citation type="submission" date="2018-02" db="EMBL/GenBank/DDBJ databases">
        <title>Genomic Encyclopedia of Archaeal and Bacterial Type Strains, Phase II (KMG-II): from individual species to whole genera.</title>
        <authorList>
            <person name="Goeker M."/>
        </authorList>
    </citation>
    <scope>NUCLEOTIDE SEQUENCE [LARGE SCALE GENOMIC DNA]</scope>
    <source>
        <strain evidence="2 3">DSM 22857</strain>
    </source>
</reference>
<dbReference type="RefSeq" id="WP_104434091.1">
    <property type="nucleotide sequence ID" value="NZ_PTJD01000011.1"/>
</dbReference>
<accession>A0A2S6IG62</accession>
<feature type="transmembrane region" description="Helical" evidence="1">
    <location>
        <begin position="305"/>
        <end position="324"/>
    </location>
</feature>
<feature type="transmembrane region" description="Helical" evidence="1">
    <location>
        <begin position="102"/>
        <end position="126"/>
    </location>
</feature>
<evidence type="ECO:0000313" key="2">
    <source>
        <dbReference type="EMBL" id="PPK93202.1"/>
    </source>
</evidence>
<dbReference type="EMBL" id="PTJD01000011">
    <property type="protein sequence ID" value="PPK93202.1"/>
    <property type="molecule type" value="Genomic_DNA"/>
</dbReference>
<feature type="transmembrane region" description="Helical" evidence="1">
    <location>
        <begin position="484"/>
        <end position="505"/>
    </location>
</feature>
<protein>
    <submittedName>
        <fullName evidence="2">ABC-2 type transport system permease protein</fullName>
    </submittedName>
</protein>
<feature type="transmembrane region" description="Helical" evidence="1">
    <location>
        <begin position="132"/>
        <end position="152"/>
    </location>
</feature>
<feature type="transmembrane region" description="Helical" evidence="1">
    <location>
        <begin position="172"/>
        <end position="192"/>
    </location>
</feature>
<comment type="caution">
    <text evidence="2">The sequence shown here is derived from an EMBL/GenBank/DDBJ whole genome shotgun (WGS) entry which is preliminary data.</text>
</comment>
<dbReference type="AlphaFoldDB" id="A0A2S6IG62"/>
<evidence type="ECO:0000256" key="1">
    <source>
        <dbReference type="SAM" id="Phobius"/>
    </source>
</evidence>
<name>A0A2S6IG62_9ACTN</name>
<keyword evidence="1" id="KW-0472">Membrane</keyword>
<organism evidence="2 3">
    <name type="scientific">Kineococcus xinjiangensis</name>
    <dbReference type="NCBI Taxonomy" id="512762"/>
    <lineage>
        <taxon>Bacteria</taxon>
        <taxon>Bacillati</taxon>
        <taxon>Actinomycetota</taxon>
        <taxon>Actinomycetes</taxon>
        <taxon>Kineosporiales</taxon>
        <taxon>Kineosporiaceae</taxon>
        <taxon>Kineococcus</taxon>
    </lineage>
</organism>
<feature type="transmembrane region" description="Helical" evidence="1">
    <location>
        <begin position="405"/>
        <end position="431"/>
    </location>
</feature>
<feature type="transmembrane region" description="Helical" evidence="1">
    <location>
        <begin position="232"/>
        <end position="254"/>
    </location>
</feature>